<evidence type="ECO:0000256" key="1">
    <source>
        <dbReference type="ARBA" id="ARBA00004141"/>
    </source>
</evidence>
<dbReference type="EMBL" id="FNHU01000007">
    <property type="protein sequence ID" value="SDM83733.1"/>
    <property type="molecule type" value="Genomic_DNA"/>
</dbReference>
<feature type="transmembrane region" description="Helical" evidence="9">
    <location>
        <begin position="200"/>
        <end position="221"/>
    </location>
</feature>
<evidence type="ECO:0000256" key="3">
    <source>
        <dbReference type="ARBA" id="ARBA00022448"/>
    </source>
</evidence>
<dbReference type="GO" id="GO:0016020">
    <property type="term" value="C:membrane"/>
    <property type="evidence" value="ECO:0007669"/>
    <property type="project" value="UniProtKB-SubCell"/>
</dbReference>
<feature type="transmembrane region" description="Helical" evidence="9">
    <location>
        <begin position="401"/>
        <end position="426"/>
    </location>
</feature>
<evidence type="ECO:0000256" key="9">
    <source>
        <dbReference type="SAM" id="Phobius"/>
    </source>
</evidence>
<dbReference type="AlphaFoldDB" id="A0A1G9WHJ3"/>
<feature type="region of interest" description="Disordered" evidence="8">
    <location>
        <begin position="1"/>
        <end position="45"/>
    </location>
</feature>
<sequence>MELNHEDATASASPEPTARAGSSPAASPSPAGRSSVPGDDPAADRHDRLQRKMSSRHLTMISFGGVIGTGLFLSSGYTISQAGPLGTVLAYAIGALLVYLVMLCLGELSVAMPWTGAFHVYAKELIGPGTGFVVAVLYWLTWTIALGSEFTAAGAIMRHWFPTTPVWMWSAIFIVVVFASNVFSVRVFAEAESWLAGVKVFAIIAFIVLGTLAIVGLIPMVDGSPAPGLGGLTRDGIFPRGLGAVLTTMLTVNFAFSGTELIGVAAGETADPGRNIPRAIRTTLVRLTVFFIGSIVVMAALIPWQEAGVSASPFVTVLDMIGVSHAGDIMNVVVVTAILSAANSGLFASTRMLWSLANEGTIPRIVAHTNMRGVPVVALALSMVGGLLALLSSVVAADTVYLVLVSISGLAVVIVWMAIAACQFLFRRRWLAAGHDAAELGYRTPGYPLVPIAAFIGSAASCILIVFDPSQRSALYWTVPFVALCYAGHALALRRGWVKA</sequence>
<dbReference type="OrthoDB" id="5297508at2"/>
<feature type="transmembrane region" description="Helical" evidence="9">
    <location>
        <begin position="329"/>
        <end position="354"/>
    </location>
</feature>
<feature type="transmembrane region" description="Helical" evidence="9">
    <location>
        <begin position="85"/>
        <end position="105"/>
    </location>
</feature>
<dbReference type="PANTHER" id="PTHR43495">
    <property type="entry name" value="GABA PERMEASE"/>
    <property type="match status" value="1"/>
</dbReference>
<evidence type="ECO:0000313" key="11">
    <source>
        <dbReference type="EMBL" id="SDM83733.1"/>
    </source>
</evidence>
<feature type="compositionally biased region" description="Low complexity" evidence="8">
    <location>
        <begin position="18"/>
        <end position="35"/>
    </location>
</feature>
<keyword evidence="3" id="KW-0813">Transport</keyword>
<feature type="transmembrane region" description="Helical" evidence="9">
    <location>
        <begin position="473"/>
        <end position="493"/>
    </location>
</feature>
<dbReference type="FunFam" id="1.20.1740.10:FF:000001">
    <property type="entry name" value="Amino acid permease"/>
    <property type="match status" value="1"/>
</dbReference>
<feature type="transmembrane region" description="Helical" evidence="9">
    <location>
        <begin position="166"/>
        <end position="188"/>
    </location>
</feature>
<dbReference type="InterPro" id="IPR004841">
    <property type="entry name" value="AA-permease/SLC12A_dom"/>
</dbReference>
<organism evidence="11 12">
    <name type="scientific">Actinomyces ruminicola</name>
    <dbReference type="NCBI Taxonomy" id="332524"/>
    <lineage>
        <taxon>Bacteria</taxon>
        <taxon>Bacillati</taxon>
        <taxon>Actinomycetota</taxon>
        <taxon>Actinomycetes</taxon>
        <taxon>Actinomycetales</taxon>
        <taxon>Actinomycetaceae</taxon>
        <taxon>Actinomyces</taxon>
    </lineage>
</organism>
<evidence type="ECO:0000313" key="12">
    <source>
        <dbReference type="Proteomes" id="UP000199671"/>
    </source>
</evidence>
<name>A0A1G9WHJ3_9ACTO</name>
<dbReference type="Gene3D" id="1.20.1740.10">
    <property type="entry name" value="Amino acid/polyamine transporter I"/>
    <property type="match status" value="1"/>
</dbReference>
<accession>A0A1G9WHJ3</accession>
<comment type="similarity">
    <text evidence="2">Belongs to the amino acid-polyamine-organocation (APC) superfamily. Amino acid transporter (AAT) (TC 2.A.3.1) family.</text>
</comment>
<feature type="transmembrane region" description="Helical" evidence="9">
    <location>
        <begin position="58"/>
        <end position="79"/>
    </location>
</feature>
<feature type="transmembrane region" description="Helical" evidence="9">
    <location>
        <begin position="284"/>
        <end position="304"/>
    </location>
</feature>
<dbReference type="PROSITE" id="PS00218">
    <property type="entry name" value="AMINO_ACID_PERMEASE_1"/>
    <property type="match status" value="1"/>
</dbReference>
<gene>
    <name evidence="11" type="ORF">SAMN04487766_107134</name>
</gene>
<keyword evidence="4 9" id="KW-0812">Transmembrane</keyword>
<evidence type="ECO:0000256" key="4">
    <source>
        <dbReference type="ARBA" id="ARBA00022692"/>
    </source>
</evidence>
<feature type="transmembrane region" description="Helical" evidence="9">
    <location>
        <begin position="241"/>
        <end position="263"/>
    </location>
</feature>
<dbReference type="Proteomes" id="UP000199671">
    <property type="component" value="Unassembled WGS sequence"/>
</dbReference>
<protein>
    <submittedName>
        <fullName evidence="11">S-methylmethionine:proton symporter, AAT family</fullName>
    </submittedName>
</protein>
<feature type="transmembrane region" description="Helical" evidence="9">
    <location>
        <begin position="447"/>
        <end position="467"/>
    </location>
</feature>
<keyword evidence="5" id="KW-0029">Amino-acid transport</keyword>
<evidence type="ECO:0000256" key="8">
    <source>
        <dbReference type="SAM" id="MobiDB-lite"/>
    </source>
</evidence>
<evidence type="ECO:0000256" key="5">
    <source>
        <dbReference type="ARBA" id="ARBA00022970"/>
    </source>
</evidence>
<evidence type="ECO:0000256" key="6">
    <source>
        <dbReference type="ARBA" id="ARBA00022989"/>
    </source>
</evidence>
<reference evidence="11 12" key="1">
    <citation type="submission" date="2016-10" db="EMBL/GenBank/DDBJ databases">
        <authorList>
            <person name="de Groot N.N."/>
        </authorList>
    </citation>
    <scope>NUCLEOTIDE SEQUENCE [LARGE SCALE GENOMIC DNA]</scope>
    <source>
        <strain evidence="11 12">KPR-7B</strain>
    </source>
</reference>
<dbReference type="PANTHER" id="PTHR43495:SF5">
    <property type="entry name" value="GAMMA-AMINOBUTYRIC ACID PERMEASE"/>
    <property type="match status" value="1"/>
</dbReference>
<dbReference type="GO" id="GO:0006865">
    <property type="term" value="P:amino acid transport"/>
    <property type="evidence" value="ECO:0007669"/>
    <property type="project" value="UniProtKB-KW"/>
</dbReference>
<evidence type="ECO:0000259" key="10">
    <source>
        <dbReference type="Pfam" id="PF00324"/>
    </source>
</evidence>
<evidence type="ECO:0000256" key="7">
    <source>
        <dbReference type="ARBA" id="ARBA00023136"/>
    </source>
</evidence>
<feature type="domain" description="Amino acid permease/ SLC12A" evidence="10">
    <location>
        <begin position="57"/>
        <end position="495"/>
    </location>
</feature>
<comment type="subcellular location">
    <subcellularLocation>
        <location evidence="1">Membrane</location>
        <topology evidence="1">Multi-pass membrane protein</topology>
    </subcellularLocation>
</comment>
<dbReference type="GO" id="GO:0055085">
    <property type="term" value="P:transmembrane transport"/>
    <property type="evidence" value="ECO:0007669"/>
    <property type="project" value="InterPro"/>
</dbReference>
<proteinExistence type="inferred from homology"/>
<dbReference type="InterPro" id="IPR004840">
    <property type="entry name" value="Amino_acid_permease_CS"/>
</dbReference>
<feature type="transmembrane region" description="Helical" evidence="9">
    <location>
        <begin position="125"/>
        <end position="146"/>
    </location>
</feature>
<feature type="transmembrane region" description="Helical" evidence="9">
    <location>
        <begin position="374"/>
        <end position="395"/>
    </location>
</feature>
<keyword evidence="7 9" id="KW-0472">Membrane</keyword>
<dbReference type="PIRSF" id="PIRSF006060">
    <property type="entry name" value="AA_transporter"/>
    <property type="match status" value="1"/>
</dbReference>
<dbReference type="Pfam" id="PF00324">
    <property type="entry name" value="AA_permease"/>
    <property type="match status" value="1"/>
</dbReference>
<evidence type="ECO:0000256" key="2">
    <source>
        <dbReference type="ARBA" id="ARBA00008583"/>
    </source>
</evidence>
<keyword evidence="6 9" id="KW-1133">Transmembrane helix</keyword>